<dbReference type="PANTHER" id="PTHR13370:SF3">
    <property type="entry name" value="TRNA (GUANINE(10)-N2)-METHYLTRANSFERASE HOMOLOG"/>
    <property type="match status" value="1"/>
</dbReference>
<keyword evidence="3" id="KW-0808">Transferase</keyword>
<keyword evidence="8" id="KW-1185">Reference proteome</keyword>
<dbReference type="GO" id="GO:0003677">
    <property type="term" value="F:DNA binding"/>
    <property type="evidence" value="ECO:0007669"/>
    <property type="project" value="InterPro"/>
</dbReference>
<organism evidence="7 8">
    <name type="scientific">Calderihabitans maritimus</name>
    <dbReference type="NCBI Taxonomy" id="1246530"/>
    <lineage>
        <taxon>Bacteria</taxon>
        <taxon>Bacillati</taxon>
        <taxon>Bacillota</taxon>
        <taxon>Clostridia</taxon>
        <taxon>Neomoorellales</taxon>
        <taxon>Calderihabitantaceae</taxon>
        <taxon>Calderihabitans</taxon>
    </lineage>
</organism>
<dbReference type="EC" id="2.1.1.-" evidence="5"/>
<dbReference type="GO" id="GO:0008170">
    <property type="term" value="F:N-methyltransferase activity"/>
    <property type="evidence" value="ECO:0007669"/>
    <property type="project" value="InterPro"/>
</dbReference>
<dbReference type="SUPFAM" id="SSF53335">
    <property type="entry name" value="S-adenosyl-L-methionine-dependent methyltransferases"/>
    <property type="match status" value="2"/>
</dbReference>
<feature type="domain" description="DNA methylase N-4/N-6" evidence="6">
    <location>
        <begin position="17"/>
        <end position="99"/>
    </location>
</feature>
<accession>A0A1Z5HRH6</accession>
<proteinExistence type="inferred from homology"/>
<keyword evidence="2 7" id="KW-0489">Methyltransferase</keyword>
<dbReference type="PANTHER" id="PTHR13370">
    <property type="entry name" value="RNA METHYLASE-RELATED"/>
    <property type="match status" value="1"/>
</dbReference>
<dbReference type="InterPro" id="IPR002052">
    <property type="entry name" value="DNA_methylase_N6_adenine_CS"/>
</dbReference>
<dbReference type="PROSITE" id="PS00092">
    <property type="entry name" value="N6_MTASE"/>
    <property type="match status" value="1"/>
</dbReference>
<protein>
    <recommendedName>
        <fullName evidence="5">Methyltransferase</fullName>
        <ecNumber evidence="5">2.1.1.-</ecNumber>
    </recommendedName>
</protein>
<dbReference type="OrthoDB" id="9773571at2"/>
<dbReference type="AlphaFoldDB" id="A0A1Z5HRH6"/>
<sequence length="282" mass="32714">MLARRENRLNDLDGSQWLYWTDTLYITNFPPDATHPLRQRHGAMKPPELMAEIIRFFTKKGELVLDPFAGVGGTLIGADLTEREALGFELNRCWVQIFEEIKSKYVIVNNKIVPRENAMTEEVRLLRSRMEEGDCLELIKGIGDETVDAVITDPPYGCQHYLSGFKKETNFNMFNPAQEKDFGNAASFEMYFCLMADLGREVWRVLKPGKYFILLIGDRYRNGEYIPLGFRVAETMREVGFRLKGVKIWCNQATRRPLRPYAVYQCFVPNISHQNILILRKE</sequence>
<dbReference type="InterPro" id="IPR002941">
    <property type="entry name" value="DNA_methylase_N4/N6"/>
</dbReference>
<gene>
    <name evidence="7" type="ORF">KKC1_10310</name>
</gene>
<evidence type="ECO:0000256" key="2">
    <source>
        <dbReference type="ARBA" id="ARBA00022603"/>
    </source>
</evidence>
<comment type="similarity">
    <text evidence="1 5">Belongs to the N(4)/N(6)-methyltransferase family.</text>
</comment>
<dbReference type="Gene3D" id="3.40.50.150">
    <property type="entry name" value="Vaccinia Virus protein VP39"/>
    <property type="match status" value="2"/>
</dbReference>
<feature type="domain" description="DNA methylase N-4/N-6" evidence="6">
    <location>
        <begin position="147"/>
        <end position="281"/>
    </location>
</feature>
<dbReference type="Pfam" id="PF01555">
    <property type="entry name" value="N6_N4_Mtase"/>
    <property type="match status" value="2"/>
</dbReference>
<dbReference type="Proteomes" id="UP000197032">
    <property type="component" value="Unassembled WGS sequence"/>
</dbReference>
<comment type="caution">
    <text evidence="7">The sequence shown here is derived from an EMBL/GenBank/DDBJ whole genome shotgun (WGS) entry which is preliminary data.</text>
</comment>
<dbReference type="PRINTS" id="PR00508">
    <property type="entry name" value="S21N4MTFRASE"/>
</dbReference>
<evidence type="ECO:0000256" key="4">
    <source>
        <dbReference type="ARBA" id="ARBA00022747"/>
    </source>
</evidence>
<evidence type="ECO:0000256" key="3">
    <source>
        <dbReference type="ARBA" id="ARBA00022679"/>
    </source>
</evidence>
<dbReference type="GO" id="GO:0009307">
    <property type="term" value="P:DNA restriction-modification system"/>
    <property type="evidence" value="ECO:0007669"/>
    <property type="project" value="UniProtKB-KW"/>
</dbReference>
<evidence type="ECO:0000313" key="7">
    <source>
        <dbReference type="EMBL" id="GAW91870.1"/>
    </source>
</evidence>
<evidence type="ECO:0000256" key="1">
    <source>
        <dbReference type="ARBA" id="ARBA00006594"/>
    </source>
</evidence>
<dbReference type="InterPro" id="IPR029063">
    <property type="entry name" value="SAM-dependent_MTases_sf"/>
</dbReference>
<name>A0A1Z5HRH6_9FIRM</name>
<dbReference type="EMBL" id="BDGJ01000035">
    <property type="protein sequence ID" value="GAW91870.1"/>
    <property type="molecule type" value="Genomic_DNA"/>
</dbReference>
<reference evidence="8" key="1">
    <citation type="journal article" date="2017" name="Appl. Environ. Microbiol.">
        <title>Genomic analysis of Calderihabitans maritimus KKC1, a thermophilic hydrogenogenic carboxydotrophic bacterium isolated from marine sediment.</title>
        <authorList>
            <person name="Omae K."/>
            <person name="Yoneda Y."/>
            <person name="Fukuyama Y."/>
            <person name="Yoshida T."/>
            <person name="Sako Y."/>
        </authorList>
    </citation>
    <scope>NUCLEOTIDE SEQUENCE [LARGE SCALE GENOMIC DNA]</scope>
    <source>
        <strain evidence="8">KKC1</strain>
    </source>
</reference>
<dbReference type="InterPro" id="IPR001091">
    <property type="entry name" value="RM_Methyltransferase"/>
</dbReference>
<keyword evidence="4" id="KW-0680">Restriction system</keyword>
<evidence type="ECO:0000256" key="5">
    <source>
        <dbReference type="RuleBase" id="RU362026"/>
    </source>
</evidence>
<dbReference type="GO" id="GO:0005737">
    <property type="term" value="C:cytoplasm"/>
    <property type="evidence" value="ECO:0007669"/>
    <property type="project" value="TreeGrafter"/>
</dbReference>
<dbReference type="GO" id="GO:0032259">
    <property type="term" value="P:methylation"/>
    <property type="evidence" value="ECO:0007669"/>
    <property type="project" value="UniProtKB-KW"/>
</dbReference>
<evidence type="ECO:0000313" key="8">
    <source>
        <dbReference type="Proteomes" id="UP000197032"/>
    </source>
</evidence>
<evidence type="ECO:0000259" key="6">
    <source>
        <dbReference type="Pfam" id="PF01555"/>
    </source>
</evidence>